<feature type="region of interest" description="Disordered" evidence="7">
    <location>
        <begin position="300"/>
        <end position="329"/>
    </location>
</feature>
<keyword evidence="5 8" id="KW-1133">Transmembrane helix</keyword>
<name>A0A2B7ZP65_9EURO</name>
<feature type="transmembrane region" description="Helical" evidence="8">
    <location>
        <begin position="829"/>
        <end position="851"/>
    </location>
</feature>
<feature type="transmembrane region" description="Helical" evidence="8">
    <location>
        <begin position="224"/>
        <end position="243"/>
    </location>
</feature>
<evidence type="ECO:0000256" key="1">
    <source>
        <dbReference type="ARBA" id="ARBA00004141"/>
    </source>
</evidence>
<evidence type="ECO:0000256" key="4">
    <source>
        <dbReference type="ARBA" id="ARBA00022692"/>
    </source>
</evidence>
<feature type="transmembrane region" description="Helical" evidence="8">
    <location>
        <begin position="644"/>
        <end position="663"/>
    </location>
</feature>
<feature type="region of interest" description="Disordered" evidence="7">
    <location>
        <begin position="725"/>
        <end position="746"/>
    </location>
</feature>
<comment type="similarity">
    <text evidence="2">Belongs to the Ca(2+):cation antiporter (CaCA) (TC 2.A.19) family.</text>
</comment>
<feature type="transmembrane region" description="Helical" evidence="8">
    <location>
        <begin position="191"/>
        <end position="212"/>
    </location>
</feature>
<dbReference type="InterPro" id="IPR044880">
    <property type="entry name" value="NCX_ion-bd_dom_sf"/>
</dbReference>
<feature type="transmembrane region" description="Helical" evidence="8">
    <location>
        <begin position="152"/>
        <end position="171"/>
    </location>
</feature>
<evidence type="ECO:0000313" key="10">
    <source>
        <dbReference type="EMBL" id="PGH35090.1"/>
    </source>
</evidence>
<organism evidence="10 11">
    <name type="scientific">[Emmonsia] crescens</name>
    <dbReference type="NCBI Taxonomy" id="73230"/>
    <lineage>
        <taxon>Eukaryota</taxon>
        <taxon>Fungi</taxon>
        <taxon>Dikarya</taxon>
        <taxon>Ascomycota</taxon>
        <taxon>Pezizomycotina</taxon>
        <taxon>Eurotiomycetes</taxon>
        <taxon>Eurotiomycetidae</taxon>
        <taxon>Onygenales</taxon>
        <taxon>Ajellomycetaceae</taxon>
        <taxon>Emergomyces</taxon>
    </lineage>
</organism>
<dbReference type="Gene3D" id="1.20.1420.30">
    <property type="entry name" value="NCX, central ion-binding region"/>
    <property type="match status" value="2"/>
</dbReference>
<evidence type="ECO:0000256" key="6">
    <source>
        <dbReference type="ARBA" id="ARBA00023136"/>
    </source>
</evidence>
<proteinExistence type="inferred from homology"/>
<feature type="region of interest" description="Disordered" evidence="7">
    <location>
        <begin position="665"/>
        <end position="700"/>
    </location>
</feature>
<feature type="compositionally biased region" description="Low complexity" evidence="7">
    <location>
        <begin position="497"/>
        <end position="510"/>
    </location>
</feature>
<evidence type="ECO:0000256" key="2">
    <source>
        <dbReference type="ARBA" id="ARBA00008170"/>
    </source>
</evidence>
<comment type="subcellular location">
    <subcellularLocation>
        <location evidence="1">Membrane</location>
        <topology evidence="1">Multi-pass membrane protein</topology>
    </subcellularLocation>
</comment>
<evidence type="ECO:0000256" key="7">
    <source>
        <dbReference type="SAM" id="MobiDB-lite"/>
    </source>
</evidence>
<feature type="region of interest" description="Disordered" evidence="7">
    <location>
        <begin position="493"/>
        <end position="600"/>
    </location>
</feature>
<feature type="region of interest" description="Disordered" evidence="7">
    <location>
        <begin position="392"/>
        <end position="422"/>
    </location>
</feature>
<feature type="transmembrane region" description="Helical" evidence="8">
    <location>
        <begin position="26"/>
        <end position="46"/>
    </location>
</feature>
<comment type="caution">
    <text evidence="10">The sequence shown here is derived from an EMBL/GenBank/DDBJ whole genome shotgun (WGS) entry which is preliminary data.</text>
</comment>
<dbReference type="Pfam" id="PF01699">
    <property type="entry name" value="Na_Ca_ex"/>
    <property type="match status" value="2"/>
</dbReference>
<gene>
    <name evidence="10" type="ORF">GX50_02121</name>
</gene>
<dbReference type="VEuPathDB" id="FungiDB:EMCG_09361"/>
<feature type="region of interest" description="Disordered" evidence="7">
    <location>
        <begin position="355"/>
        <end position="375"/>
    </location>
</feature>
<feature type="transmembrane region" description="Helical" evidence="8">
    <location>
        <begin position="863"/>
        <end position="881"/>
    </location>
</feature>
<keyword evidence="6 8" id="KW-0472">Membrane</keyword>
<evidence type="ECO:0000256" key="3">
    <source>
        <dbReference type="ARBA" id="ARBA00022448"/>
    </source>
</evidence>
<feature type="transmembrane region" description="Helical" evidence="8">
    <location>
        <begin position="255"/>
        <end position="274"/>
    </location>
</feature>
<feature type="domain" description="Sodium/calcium exchanger membrane region" evidence="9">
    <location>
        <begin position="829"/>
        <end position="996"/>
    </location>
</feature>
<feature type="transmembrane region" description="Helical" evidence="8">
    <location>
        <begin position="953"/>
        <end position="976"/>
    </location>
</feature>
<keyword evidence="3" id="KW-0813">Transport</keyword>
<feature type="compositionally biased region" description="Acidic residues" evidence="7">
    <location>
        <begin position="300"/>
        <end position="309"/>
    </location>
</feature>
<feature type="transmembrane region" description="Helical" evidence="8">
    <location>
        <begin position="893"/>
        <end position="916"/>
    </location>
</feature>
<feature type="domain" description="Sodium/calcium exchanger membrane region" evidence="9">
    <location>
        <begin position="127"/>
        <end position="267"/>
    </location>
</feature>
<feature type="transmembrane region" description="Helical" evidence="8">
    <location>
        <begin position="759"/>
        <end position="777"/>
    </location>
</feature>
<evidence type="ECO:0000256" key="8">
    <source>
        <dbReference type="SAM" id="Phobius"/>
    </source>
</evidence>
<feature type="transmembrane region" description="Helical" evidence="8">
    <location>
        <begin position="789"/>
        <end position="809"/>
    </location>
</feature>
<protein>
    <submittedName>
        <fullName evidence="10">Solute carrier family 24 (Sodium/potassium/calcium exchanger), member 6</fullName>
    </submittedName>
</protein>
<dbReference type="PANTHER" id="PTHR12266">
    <property type="entry name" value="NA+/CA2+ K+ INDEPENDENT EXCHANGER"/>
    <property type="match status" value="1"/>
</dbReference>
<dbReference type="GO" id="GO:0008324">
    <property type="term" value="F:monoatomic cation transmembrane transporter activity"/>
    <property type="evidence" value="ECO:0007669"/>
    <property type="project" value="TreeGrafter"/>
</dbReference>
<dbReference type="PANTHER" id="PTHR12266:SF0">
    <property type="entry name" value="MITOCHONDRIAL SODIUM_CALCIUM EXCHANGER PROTEIN"/>
    <property type="match status" value="1"/>
</dbReference>
<dbReference type="InterPro" id="IPR051359">
    <property type="entry name" value="CaCA_antiporter"/>
</dbReference>
<feature type="transmembrane region" description="Helical" evidence="8">
    <location>
        <begin position="982"/>
        <end position="1003"/>
    </location>
</feature>
<keyword evidence="11" id="KW-1185">Reference proteome</keyword>
<feature type="transmembrane region" description="Helical" evidence="8">
    <location>
        <begin position="121"/>
        <end position="140"/>
    </location>
</feature>
<sequence>MAKEPSSLLPGALTLRRLKPRYSSRPFYLTLLALSVLASASILFSATPEQPVSLGISHLTKRNEFALGGSDGLQKNSDECHLVHKAEDQCSFVRTHCADHEIGIFSYLELYYCKLPHVKPIASGILAIWLAVLFNTIGIAASDFLCVNLSTIASILGMSESLTGVTFLAFGNGSPDVFSTFAAMGSNSGSLAVGELIGAAGFITAVVAGSMALVRPFRVARRSFVRDVVFFIFAASFSLVFLADGKLHVWECVTMIVFYVFYVFVVVTWHWYLAKQRRKRDRDLAARAYFHIPENQELEIEEEEEDDDPVAGQTRPLLRGPSSEDFGALERGDVPAWKVDDVDEDADNRDLAEIQGNMRVARPPRGQRRPTITPIRPSLVGALEFRSVLSSLQKSRQQSGPIHLRRYSDEAGLPGPPTDAQSERLHPHLAAISNRLRSASANERSNRGAGRNGQIPPNIGLLLSTPPAVPSDEERQGLGGHAAVATHFVPQAGLTASPSSSGFPSRSQSPAAGERSASPNLLAPPGQEFQSPNYLSEPAKHQDRDISPGSKLQDSTTMSMSPTSPFPPYSDTFSIRSRSTSPHLPRASLSAASSFTRDGSVDAEIEPKPISWWPYEYLPSPYIIAAALFPTLYDWRRKPMWEKFLGVVAAPSVLLLTITLPVVEPKESEPETPPEPDLNGSVAQENGNGPHPSRASPDMRRMSVLPDADELSDNDGRATRASLLTTETRHRQDSEAPVPATVPPANQSIPSFPKEWNRWLLVLQLFIAPLFIALTGWSTLDGDLNPRNLILPSLLALLISAIFLTTLLLSTKGDNTSQQLPPRARPFLAFLGFAVSIAWISTLASEVVGLLKTIGVILSISDSLLGLTIFAVGNSLGDLVADITVARLGYPVMALSACFGGPMLNILLGVGVGGLYMTLHPAKSSPAASAGSIMGQALSASSNTYEIEVSKTLLISGATLLVTLVLFLIVVPLNGWWMDRKIGWGLVALWTVTTVANVVTEVISTN</sequence>
<dbReference type="STRING" id="73230.A0A2B7ZP65"/>
<evidence type="ECO:0000256" key="5">
    <source>
        <dbReference type="ARBA" id="ARBA00022989"/>
    </source>
</evidence>
<dbReference type="EMBL" id="PDND01000028">
    <property type="protein sequence ID" value="PGH35090.1"/>
    <property type="molecule type" value="Genomic_DNA"/>
</dbReference>
<feature type="compositionally biased region" description="Polar residues" evidence="7">
    <location>
        <begin position="571"/>
        <end position="582"/>
    </location>
</feature>
<dbReference type="Proteomes" id="UP000226031">
    <property type="component" value="Unassembled WGS sequence"/>
</dbReference>
<accession>A0A2B7ZP65</accession>
<dbReference type="GO" id="GO:0016020">
    <property type="term" value="C:membrane"/>
    <property type="evidence" value="ECO:0007669"/>
    <property type="project" value="UniProtKB-SubCell"/>
</dbReference>
<dbReference type="InterPro" id="IPR004837">
    <property type="entry name" value="NaCa_Exmemb"/>
</dbReference>
<keyword evidence="4 8" id="KW-0812">Transmembrane</keyword>
<dbReference type="GO" id="GO:0006874">
    <property type="term" value="P:intracellular calcium ion homeostasis"/>
    <property type="evidence" value="ECO:0007669"/>
    <property type="project" value="TreeGrafter"/>
</dbReference>
<feature type="region of interest" description="Disordered" evidence="7">
    <location>
        <begin position="439"/>
        <end position="479"/>
    </location>
</feature>
<dbReference type="AlphaFoldDB" id="A0A2B7ZP65"/>
<evidence type="ECO:0000313" key="11">
    <source>
        <dbReference type="Proteomes" id="UP000226031"/>
    </source>
</evidence>
<evidence type="ECO:0000259" key="9">
    <source>
        <dbReference type="Pfam" id="PF01699"/>
    </source>
</evidence>
<reference evidence="10 11" key="1">
    <citation type="submission" date="2017-10" db="EMBL/GenBank/DDBJ databases">
        <title>Comparative genomics in systemic dimorphic fungi from Ajellomycetaceae.</title>
        <authorList>
            <person name="Munoz J.F."/>
            <person name="Mcewen J.G."/>
            <person name="Clay O.K."/>
            <person name="Cuomo C.A."/>
        </authorList>
    </citation>
    <scope>NUCLEOTIDE SEQUENCE [LARGE SCALE GENOMIC DNA]</scope>
    <source>
        <strain evidence="10 11">UAMH4076</strain>
    </source>
</reference>